<evidence type="ECO:0000313" key="2">
    <source>
        <dbReference type="EMBL" id="KAI3903415.1"/>
    </source>
</evidence>
<proteinExistence type="predicted"/>
<comment type="caution">
    <text evidence="2">The sequence shown here is derived from an EMBL/GenBank/DDBJ whole genome shotgun (WGS) entry which is preliminary data.</text>
</comment>
<dbReference type="AlphaFoldDB" id="A0AAD4SGE8"/>
<keyword evidence="3" id="KW-1185">Reference proteome</keyword>
<dbReference type="Proteomes" id="UP001202328">
    <property type="component" value="Unassembled WGS sequence"/>
</dbReference>
<feature type="region of interest" description="Disordered" evidence="1">
    <location>
        <begin position="14"/>
        <end position="67"/>
    </location>
</feature>
<feature type="compositionally biased region" description="Basic and acidic residues" evidence="1">
    <location>
        <begin position="41"/>
        <end position="62"/>
    </location>
</feature>
<protein>
    <submittedName>
        <fullName evidence="2">Uncharacterized protein</fullName>
    </submittedName>
</protein>
<dbReference type="EMBL" id="JAJJMB010011222">
    <property type="protein sequence ID" value="KAI3903415.1"/>
    <property type="molecule type" value="Genomic_DNA"/>
</dbReference>
<organism evidence="2 3">
    <name type="scientific">Papaver atlanticum</name>
    <dbReference type="NCBI Taxonomy" id="357466"/>
    <lineage>
        <taxon>Eukaryota</taxon>
        <taxon>Viridiplantae</taxon>
        <taxon>Streptophyta</taxon>
        <taxon>Embryophyta</taxon>
        <taxon>Tracheophyta</taxon>
        <taxon>Spermatophyta</taxon>
        <taxon>Magnoliopsida</taxon>
        <taxon>Ranunculales</taxon>
        <taxon>Papaveraceae</taxon>
        <taxon>Papaveroideae</taxon>
        <taxon>Papaver</taxon>
    </lineage>
</organism>
<evidence type="ECO:0000256" key="1">
    <source>
        <dbReference type="SAM" id="MobiDB-lite"/>
    </source>
</evidence>
<sequence length="250" mass="28504">FAGILDILNKQRDYVEPPYHGPQPNYSCGPKVKANLVADTDDPKDKGNVDDDRKRALEMHPEDETEELQKVLSELSQTIPTKNRPQNKLSCDNDNLDWLARKKAFTEEEESMASSSGNENNQNMVDSANKRADGTIIPYENTIDGVLDKLRSQLRYVEPPYYGPGSDYMVEDPVSDTDDPNVKSNVVGDHRKKSLPRAIDTKWGRIIHEYELELARTGKQGFLMPQNLEERLLQINHEYESELARTDKQV</sequence>
<accession>A0AAD4SGE8</accession>
<gene>
    <name evidence="2" type="ORF">MKW98_032069</name>
</gene>
<reference evidence="2" key="1">
    <citation type="submission" date="2022-04" db="EMBL/GenBank/DDBJ databases">
        <title>A functionally conserved STORR gene fusion in Papaver species that diverged 16.8 million years ago.</title>
        <authorList>
            <person name="Catania T."/>
        </authorList>
    </citation>
    <scope>NUCLEOTIDE SEQUENCE</scope>
    <source>
        <strain evidence="2">S-188037</strain>
    </source>
</reference>
<name>A0AAD4SGE8_9MAGN</name>
<evidence type="ECO:0000313" key="3">
    <source>
        <dbReference type="Proteomes" id="UP001202328"/>
    </source>
</evidence>
<feature type="non-terminal residue" evidence="2">
    <location>
        <position position="250"/>
    </location>
</feature>